<dbReference type="InterPro" id="IPR035985">
    <property type="entry name" value="Ubiquitin-activating_enz"/>
</dbReference>
<proteinExistence type="predicted"/>
<evidence type="ECO:0000259" key="1">
    <source>
        <dbReference type="Pfam" id="PF00899"/>
    </source>
</evidence>
<dbReference type="GO" id="GO:0016779">
    <property type="term" value="F:nucleotidyltransferase activity"/>
    <property type="evidence" value="ECO:0007669"/>
    <property type="project" value="UniProtKB-KW"/>
</dbReference>
<dbReference type="PANTHER" id="PTHR10953">
    <property type="entry name" value="UBIQUITIN-ACTIVATING ENZYME E1"/>
    <property type="match status" value="1"/>
</dbReference>
<dbReference type="GO" id="GO:0005737">
    <property type="term" value="C:cytoplasm"/>
    <property type="evidence" value="ECO:0007669"/>
    <property type="project" value="TreeGrafter"/>
</dbReference>
<gene>
    <name evidence="2" type="ORF">HELGO_WM33854</name>
</gene>
<keyword evidence="2" id="KW-0548">Nucleotidyltransferase</keyword>
<dbReference type="InterPro" id="IPR045886">
    <property type="entry name" value="ThiF/MoeB/HesA"/>
</dbReference>
<protein>
    <submittedName>
        <fullName evidence="2">Sulfur carrier protein adenylyltransferase ThiF</fullName>
    </submittedName>
</protein>
<dbReference type="Pfam" id="PF00899">
    <property type="entry name" value="ThiF"/>
    <property type="match status" value="1"/>
</dbReference>
<dbReference type="GO" id="GO:0004792">
    <property type="term" value="F:thiosulfate-cyanide sulfurtransferase activity"/>
    <property type="evidence" value="ECO:0007669"/>
    <property type="project" value="TreeGrafter"/>
</dbReference>
<keyword evidence="2" id="KW-0808">Transferase</keyword>
<organism evidence="2">
    <name type="scientific">uncultured Campylobacterales bacterium</name>
    <dbReference type="NCBI Taxonomy" id="352960"/>
    <lineage>
        <taxon>Bacteria</taxon>
        <taxon>Pseudomonadati</taxon>
        <taxon>Campylobacterota</taxon>
        <taxon>Epsilonproteobacteria</taxon>
        <taxon>Campylobacterales</taxon>
        <taxon>environmental samples</taxon>
    </lineage>
</organism>
<dbReference type="AlphaFoldDB" id="A0A6S6SAD6"/>
<reference evidence="2" key="1">
    <citation type="submission" date="2020-01" db="EMBL/GenBank/DDBJ databases">
        <authorList>
            <person name="Meier V. D."/>
            <person name="Meier V D."/>
        </authorList>
    </citation>
    <scope>NUCLEOTIDE SEQUENCE</scope>
    <source>
        <strain evidence="2">HLG_WM_MAG_12</strain>
    </source>
</reference>
<feature type="domain" description="THIF-type NAD/FAD binding fold" evidence="1">
    <location>
        <begin position="9"/>
        <end position="207"/>
    </location>
</feature>
<dbReference type="GO" id="GO:0008641">
    <property type="term" value="F:ubiquitin-like modifier activating enzyme activity"/>
    <property type="evidence" value="ECO:0007669"/>
    <property type="project" value="InterPro"/>
</dbReference>
<name>A0A6S6SAD6_9BACT</name>
<dbReference type="PANTHER" id="PTHR10953:SF102">
    <property type="entry name" value="ADENYLYLTRANSFERASE AND SULFURTRANSFERASE MOCS3"/>
    <property type="match status" value="1"/>
</dbReference>
<dbReference type="SUPFAM" id="SSF69572">
    <property type="entry name" value="Activating enzymes of the ubiquitin-like proteins"/>
    <property type="match status" value="1"/>
</dbReference>
<dbReference type="InterPro" id="IPR000594">
    <property type="entry name" value="ThiF_NAD_FAD-bd"/>
</dbReference>
<dbReference type="Gene3D" id="3.40.50.720">
    <property type="entry name" value="NAD(P)-binding Rossmann-like Domain"/>
    <property type="match status" value="1"/>
</dbReference>
<evidence type="ECO:0000313" key="2">
    <source>
        <dbReference type="EMBL" id="CAA6804745.1"/>
    </source>
</evidence>
<accession>A0A6S6SAD6</accession>
<sequence>MKLKTNNYYDRQVQLWGEEKQRKLFQKSVVIIGCGGLGNSLSLALSGIGLKEIHLVDFDKVETHNIHRQVCFNIEDETKYKAQVLSQKLSSRNIETKFINYNISFEEFIQKEIQFDLIIDATDSLIVREQINKYSKQINIPWIYSSVEEFHGQVCFFEKASFQDFNIKKNSSKGIAAPMVMQIASLSANLIIRYLLNLDIKKDLLHYMYYDSFGELKLDKYQL</sequence>
<dbReference type="EMBL" id="CACVAW010000015">
    <property type="protein sequence ID" value="CAA6804745.1"/>
    <property type="molecule type" value="Genomic_DNA"/>
</dbReference>